<gene>
    <name evidence="7" type="ORF">RNJ44_04382</name>
</gene>
<dbReference type="EMBL" id="JBEVYD010000005">
    <property type="protein sequence ID" value="KAL3232466.1"/>
    <property type="molecule type" value="Genomic_DNA"/>
</dbReference>
<dbReference type="InterPro" id="IPR014472">
    <property type="entry name" value="CHOPT"/>
</dbReference>
<comment type="similarity">
    <text evidence="2 5">Belongs to the CDP-alcohol phosphatidyltransferase class-I family.</text>
</comment>
<reference evidence="7 8" key="1">
    <citation type="submission" date="2024-05" db="EMBL/GenBank/DDBJ databases">
        <title>Long read based assembly of the Candida bracarensis genome reveals expanded adhesin content.</title>
        <authorList>
            <person name="Marcet-Houben M."/>
            <person name="Ksiezopolska E."/>
            <person name="Gabaldon T."/>
        </authorList>
    </citation>
    <scope>NUCLEOTIDE SEQUENCE [LARGE SCALE GENOMIC DNA]</scope>
    <source>
        <strain evidence="7 8">CBM6</strain>
    </source>
</reference>
<evidence type="ECO:0000256" key="1">
    <source>
        <dbReference type="ARBA" id="ARBA00004370"/>
    </source>
</evidence>
<keyword evidence="3 5" id="KW-0808">Transferase</keyword>
<proteinExistence type="inferred from homology"/>
<feature type="transmembrane region" description="Helical" evidence="6">
    <location>
        <begin position="180"/>
        <end position="201"/>
    </location>
</feature>
<evidence type="ECO:0000256" key="3">
    <source>
        <dbReference type="ARBA" id="ARBA00022679"/>
    </source>
</evidence>
<keyword evidence="6" id="KW-1133">Transmembrane helix</keyword>
<dbReference type="PANTHER" id="PTHR10414:SF37">
    <property type="entry name" value="BB IN A BOXCAR, ISOFORM C"/>
    <property type="match status" value="1"/>
</dbReference>
<sequence>MGYFIPKESIANLKYYKYQSEDRSLISNYILKPYWRWFAQLFPVTMAPNLVTLSGLGFIVINVLTVLYYDPLLKEDSPRWTYFSYAIGLFMYQTFDACDGMHARRTGQSSPLGELFDHCIDSINTTLSLFPVSSMLGSGYTFLLIGTQFLVLCNFYLSTWEEFYTHRLFLSEFSGPVEGILMLVVQFILCGIFGPQVIWHTKIIDIPLLFKGSEKFTIETVHLMVAFSVVALMFNILAASANVFKYFKEHNKKNDKALLEAEKKESMIALVPYFVYFTFVFAIVLVDNDFISFPYVISVGLTMAFVVGRMIVAHLTRQKFPLINFPMFIPPVQLMVYIILVWYFKMDREMVVLSLLWSGFGVSLGIHGMFINEIIYEFTTYLDVYALTIKHPKLT</sequence>
<accession>A0ABR4NUR1</accession>
<evidence type="ECO:0000256" key="6">
    <source>
        <dbReference type="SAM" id="Phobius"/>
    </source>
</evidence>
<comment type="subcellular location">
    <subcellularLocation>
        <location evidence="1">Membrane</location>
    </subcellularLocation>
</comment>
<evidence type="ECO:0000256" key="4">
    <source>
        <dbReference type="ARBA" id="ARBA00023136"/>
    </source>
</evidence>
<evidence type="ECO:0000256" key="2">
    <source>
        <dbReference type="ARBA" id="ARBA00010441"/>
    </source>
</evidence>
<feature type="transmembrane region" description="Helical" evidence="6">
    <location>
        <begin position="221"/>
        <end position="247"/>
    </location>
</feature>
<feature type="transmembrane region" description="Helical" evidence="6">
    <location>
        <begin position="292"/>
        <end position="312"/>
    </location>
</feature>
<evidence type="ECO:0000313" key="8">
    <source>
        <dbReference type="Proteomes" id="UP001623330"/>
    </source>
</evidence>
<feature type="transmembrane region" description="Helical" evidence="6">
    <location>
        <begin position="350"/>
        <end position="371"/>
    </location>
</feature>
<evidence type="ECO:0000313" key="7">
    <source>
        <dbReference type="EMBL" id="KAL3232466.1"/>
    </source>
</evidence>
<protein>
    <submittedName>
        <fullName evidence="7">Uncharacterized protein</fullName>
    </submittedName>
</protein>
<name>A0ABR4NUR1_9SACH</name>
<dbReference type="InterPro" id="IPR043130">
    <property type="entry name" value="CDP-OH_PTrfase_TM_dom"/>
</dbReference>
<feature type="transmembrane region" description="Helical" evidence="6">
    <location>
        <begin position="324"/>
        <end position="344"/>
    </location>
</feature>
<organism evidence="7 8">
    <name type="scientific">Nakaseomyces bracarensis</name>
    <dbReference type="NCBI Taxonomy" id="273131"/>
    <lineage>
        <taxon>Eukaryota</taxon>
        <taxon>Fungi</taxon>
        <taxon>Dikarya</taxon>
        <taxon>Ascomycota</taxon>
        <taxon>Saccharomycotina</taxon>
        <taxon>Saccharomycetes</taxon>
        <taxon>Saccharomycetales</taxon>
        <taxon>Saccharomycetaceae</taxon>
        <taxon>Nakaseomyces</taxon>
    </lineage>
</organism>
<feature type="transmembrane region" description="Helical" evidence="6">
    <location>
        <begin position="267"/>
        <end position="286"/>
    </location>
</feature>
<keyword evidence="6" id="KW-0812">Transmembrane</keyword>
<dbReference type="PROSITE" id="PS00379">
    <property type="entry name" value="CDP_ALCOHOL_P_TRANSF"/>
    <property type="match status" value="1"/>
</dbReference>
<dbReference type="InterPro" id="IPR048254">
    <property type="entry name" value="CDP_ALCOHOL_P_TRANSF_CS"/>
</dbReference>
<keyword evidence="4 6" id="KW-0472">Membrane</keyword>
<dbReference type="Pfam" id="PF01066">
    <property type="entry name" value="CDP-OH_P_transf"/>
    <property type="match status" value="1"/>
</dbReference>
<feature type="transmembrane region" description="Helical" evidence="6">
    <location>
        <begin position="139"/>
        <end position="159"/>
    </location>
</feature>
<evidence type="ECO:0000256" key="5">
    <source>
        <dbReference type="RuleBase" id="RU003750"/>
    </source>
</evidence>
<comment type="caution">
    <text evidence="7">The sequence shown here is derived from an EMBL/GenBank/DDBJ whole genome shotgun (WGS) entry which is preliminary data.</text>
</comment>
<dbReference type="Proteomes" id="UP001623330">
    <property type="component" value="Unassembled WGS sequence"/>
</dbReference>
<dbReference type="Gene3D" id="1.20.120.1760">
    <property type="match status" value="1"/>
</dbReference>
<dbReference type="PANTHER" id="PTHR10414">
    <property type="entry name" value="ETHANOLAMINEPHOSPHOTRANSFERASE"/>
    <property type="match status" value="1"/>
</dbReference>
<dbReference type="InterPro" id="IPR000462">
    <property type="entry name" value="CDP-OH_P_trans"/>
</dbReference>
<dbReference type="PIRSF" id="PIRSF015665">
    <property type="entry name" value="CHOPT"/>
    <property type="match status" value="1"/>
</dbReference>
<feature type="transmembrane region" description="Helical" evidence="6">
    <location>
        <begin position="50"/>
        <end position="69"/>
    </location>
</feature>
<keyword evidence="8" id="KW-1185">Reference proteome</keyword>